<keyword evidence="1" id="KW-1133">Transmembrane helix</keyword>
<accession>A0A4U5TS27</accession>
<keyword evidence="1" id="KW-0812">Transmembrane</keyword>
<protein>
    <submittedName>
        <fullName evidence="2">DUF4199 domain-containing protein</fullName>
    </submittedName>
</protein>
<keyword evidence="3" id="KW-1185">Reference proteome</keyword>
<organism evidence="2 3">
    <name type="scientific">Mesohalobacter halotolerans</name>
    <dbReference type="NCBI Taxonomy" id="1883405"/>
    <lineage>
        <taxon>Bacteria</taxon>
        <taxon>Pseudomonadati</taxon>
        <taxon>Bacteroidota</taxon>
        <taxon>Flavobacteriia</taxon>
        <taxon>Flavobacteriales</taxon>
        <taxon>Flavobacteriaceae</taxon>
        <taxon>Mesohalobacter</taxon>
    </lineage>
</organism>
<keyword evidence="1" id="KW-0472">Membrane</keyword>
<proteinExistence type="predicted"/>
<evidence type="ECO:0000313" key="2">
    <source>
        <dbReference type="EMBL" id="TKS56903.1"/>
    </source>
</evidence>
<dbReference type="RefSeq" id="WP_138930607.1">
    <property type="nucleotide sequence ID" value="NZ_SWMU01000001.1"/>
</dbReference>
<feature type="transmembrane region" description="Helical" evidence="1">
    <location>
        <begin position="112"/>
        <end position="140"/>
    </location>
</feature>
<gene>
    <name evidence="2" type="ORF">FCN74_00305</name>
</gene>
<feature type="transmembrane region" description="Helical" evidence="1">
    <location>
        <begin position="7"/>
        <end position="28"/>
    </location>
</feature>
<reference evidence="2 3" key="1">
    <citation type="submission" date="2019-04" db="EMBL/GenBank/DDBJ databases">
        <title>Psychroflexus halotolerans sp. nov., isolated from a marine solar saltern.</title>
        <authorList>
            <person name="Feng X."/>
        </authorList>
    </citation>
    <scope>NUCLEOTIDE SEQUENCE [LARGE SCALE GENOMIC DNA]</scope>
    <source>
        <strain evidence="2 3">WDS2C27</strain>
    </source>
</reference>
<dbReference type="Proteomes" id="UP000306552">
    <property type="component" value="Unassembled WGS sequence"/>
</dbReference>
<dbReference type="AlphaFoldDB" id="A0A4U5TS27"/>
<evidence type="ECO:0000313" key="3">
    <source>
        <dbReference type="Proteomes" id="UP000306552"/>
    </source>
</evidence>
<feature type="transmembrane region" description="Helical" evidence="1">
    <location>
        <begin position="34"/>
        <end position="52"/>
    </location>
</feature>
<evidence type="ECO:0000256" key="1">
    <source>
        <dbReference type="SAM" id="Phobius"/>
    </source>
</evidence>
<comment type="caution">
    <text evidence="2">The sequence shown here is derived from an EMBL/GenBank/DDBJ whole genome shotgun (WGS) entry which is preliminary data.</text>
</comment>
<name>A0A4U5TS27_9FLAO</name>
<dbReference type="InterPro" id="IPR025250">
    <property type="entry name" value="DUF4199"/>
</dbReference>
<dbReference type="OrthoDB" id="1450060at2"/>
<sequence length="145" mass="16214">MNKFILPLRFGVAISGSLIGYFLFLSLFDLHTNPFYSLFNGVITGFGIFEGIRYRRIEYGPKYTYSTGFSCGITAGFVATIIFSIFMAIYATELNPSFINNLLTSWDNNFEVGIGTFIFVVALMGFATAVVLTLTVMQLYKNPKN</sequence>
<feature type="transmembrane region" description="Helical" evidence="1">
    <location>
        <begin position="64"/>
        <end position="92"/>
    </location>
</feature>
<dbReference type="EMBL" id="SWMU01000001">
    <property type="protein sequence ID" value="TKS56903.1"/>
    <property type="molecule type" value="Genomic_DNA"/>
</dbReference>
<dbReference type="Pfam" id="PF13858">
    <property type="entry name" value="DUF4199"/>
    <property type="match status" value="1"/>
</dbReference>